<dbReference type="InterPro" id="IPR019734">
    <property type="entry name" value="TPR_rpt"/>
</dbReference>
<name>A0A0G3BZK2_9BURK</name>
<dbReference type="AlphaFoldDB" id="A0A0G3BZK2"/>
<dbReference type="OrthoDB" id="478310at2"/>
<dbReference type="KEGG" id="pbh:AAW51_5279"/>
<keyword evidence="2" id="KW-1185">Reference proteome</keyword>
<reference evidence="1 2" key="1">
    <citation type="submission" date="2015-05" db="EMBL/GenBank/DDBJ databases">
        <authorList>
            <person name="Tang B."/>
            <person name="Yu Y."/>
        </authorList>
    </citation>
    <scope>NUCLEOTIDE SEQUENCE [LARGE SCALE GENOMIC DNA]</scope>
    <source>
        <strain evidence="1 2">DSM 7029</strain>
    </source>
</reference>
<gene>
    <name evidence="1" type="ORF">AAW51_5279</name>
</gene>
<organism evidence="1 2">
    <name type="scientific">Caldimonas brevitalea</name>
    <dbReference type="NCBI Taxonomy" id="413882"/>
    <lineage>
        <taxon>Bacteria</taxon>
        <taxon>Pseudomonadati</taxon>
        <taxon>Pseudomonadota</taxon>
        <taxon>Betaproteobacteria</taxon>
        <taxon>Burkholderiales</taxon>
        <taxon>Sphaerotilaceae</taxon>
        <taxon>Caldimonas</taxon>
    </lineage>
</organism>
<dbReference type="Pfam" id="PF13181">
    <property type="entry name" value="TPR_8"/>
    <property type="match status" value="1"/>
</dbReference>
<evidence type="ECO:0000313" key="2">
    <source>
        <dbReference type="Proteomes" id="UP000035352"/>
    </source>
</evidence>
<dbReference type="SUPFAM" id="SSF48452">
    <property type="entry name" value="TPR-like"/>
    <property type="match status" value="1"/>
</dbReference>
<dbReference type="Proteomes" id="UP000035352">
    <property type="component" value="Chromosome"/>
</dbReference>
<accession>A0A0G3BZK2</accession>
<dbReference type="EMBL" id="CP011371">
    <property type="protein sequence ID" value="AKJ31970.1"/>
    <property type="molecule type" value="Genomic_DNA"/>
</dbReference>
<proteinExistence type="predicted"/>
<protein>
    <submittedName>
        <fullName evidence="1">Uncharacterized protein</fullName>
    </submittedName>
</protein>
<evidence type="ECO:0000313" key="1">
    <source>
        <dbReference type="EMBL" id="AKJ31970.1"/>
    </source>
</evidence>
<dbReference type="InterPro" id="IPR011990">
    <property type="entry name" value="TPR-like_helical_dom_sf"/>
</dbReference>
<sequence length="158" mass="17864">MDLTERTSHPGTSISMSDERRLLNMQTDDDERWEAHLDAYRRADGLYRGGKLKEALLTFRVALSLEPGDSDTLWAIADCYSELGKYWKAKSLYKQAMRDADPGDKGDLTYNIANALLDAGQPRAALKLYRRVPRSSKSFLLAKRNAILAVRRVGSRRA</sequence>
<dbReference type="Gene3D" id="1.25.40.10">
    <property type="entry name" value="Tetratricopeptide repeat domain"/>
    <property type="match status" value="1"/>
</dbReference>